<protein>
    <submittedName>
        <fullName evidence="3">Uncharacterized protein</fullName>
    </submittedName>
</protein>
<keyword evidence="2" id="KW-1133">Transmembrane helix</keyword>
<feature type="compositionally biased region" description="Acidic residues" evidence="1">
    <location>
        <begin position="1"/>
        <end position="10"/>
    </location>
</feature>
<feature type="transmembrane region" description="Helical" evidence="2">
    <location>
        <begin position="98"/>
        <end position="120"/>
    </location>
</feature>
<dbReference type="Ensembl" id="ENSEBUT00000000927.1">
    <property type="protein sequence ID" value="ENSEBUP00000000623.1"/>
    <property type="gene ID" value="ENSEBUG00000000725.1"/>
</dbReference>
<reference evidence="3" key="2">
    <citation type="submission" date="2025-09" db="UniProtKB">
        <authorList>
            <consortium name="Ensembl"/>
        </authorList>
    </citation>
    <scope>IDENTIFICATION</scope>
</reference>
<evidence type="ECO:0000256" key="2">
    <source>
        <dbReference type="SAM" id="Phobius"/>
    </source>
</evidence>
<evidence type="ECO:0000313" key="4">
    <source>
        <dbReference type="Proteomes" id="UP000694388"/>
    </source>
</evidence>
<dbReference type="AlphaFoldDB" id="A0A8C4N396"/>
<evidence type="ECO:0000313" key="3">
    <source>
        <dbReference type="Ensembl" id="ENSEBUP00000000623.1"/>
    </source>
</evidence>
<feature type="compositionally biased region" description="Gly residues" evidence="1">
    <location>
        <begin position="51"/>
        <end position="62"/>
    </location>
</feature>
<evidence type="ECO:0000256" key="1">
    <source>
        <dbReference type="SAM" id="MobiDB-lite"/>
    </source>
</evidence>
<name>A0A8C4N396_EPTBU</name>
<accession>A0A8C4N396</accession>
<dbReference type="Proteomes" id="UP000694388">
    <property type="component" value="Unplaced"/>
</dbReference>
<sequence>MDENDESEGNEIDKLEHDEIEDKEDGNSYKQTKENVAIHIEDNSISESGDYGLGTGRDGQPGVGTRSEADIAPTDGFGVSGGPQKGFTGGFVRALGGVAPLAGLAAAGWLLLSVCGFWIYRQRQRRQNFHSGTCPRGVNGSSSLATSDLVGLESQPWLADAWPASRGTSHPCGLACCSSAGLSSESNLTTAHLNHTGEQTKRTDKPASTECYNDSICGSKTLSNGTETLKTFGQSIKTQTSASFSLVQSEAGPDLTACCRIAELAAYYRANGNAVTGLPSCDRHIDHGHYEKDIMVSSVNGGLCNLGKQQSLIFNVDDSRASLKAKCNSTESTEAGFDSSMVYGIVYKRSRSSNCRANDSTTPRLPRKKSQLKRTGSLVSQTPLQPISTTEEYVTPDAVACHCRSSSHDARQKVDSSITGYRELDQPVTCHSPILGGPGDTLNMAGTLDQLVIPTDWSQAFPTMPPLPATPSSTSERDRELDTQSSEGNMDIDALLPETTCTPRVSPVPQDPPILCRSPVSWHSLDNLALAPRTHRSRAMTLENSRRAKDVMPPPLTALCEDPTLLKSRSFGESSLTPRIWSRHLDLQIEARDCLARSTVPLHSLWSLGPGVVSVGTRSVVGKQRNQRKHLAPSDICPYSRPWRHNLYLLGQDAL</sequence>
<organism evidence="3 4">
    <name type="scientific">Eptatretus burgeri</name>
    <name type="common">Inshore hagfish</name>
    <dbReference type="NCBI Taxonomy" id="7764"/>
    <lineage>
        <taxon>Eukaryota</taxon>
        <taxon>Metazoa</taxon>
        <taxon>Chordata</taxon>
        <taxon>Craniata</taxon>
        <taxon>Vertebrata</taxon>
        <taxon>Cyclostomata</taxon>
        <taxon>Myxini</taxon>
        <taxon>Myxiniformes</taxon>
        <taxon>Myxinidae</taxon>
        <taxon>Eptatretinae</taxon>
        <taxon>Eptatretus</taxon>
    </lineage>
</organism>
<feature type="compositionally biased region" description="Polar residues" evidence="1">
    <location>
        <begin position="373"/>
        <end position="382"/>
    </location>
</feature>
<proteinExistence type="predicted"/>
<keyword evidence="2" id="KW-0812">Transmembrane</keyword>
<feature type="compositionally biased region" description="Polar residues" evidence="1">
    <location>
        <begin position="354"/>
        <end position="363"/>
    </location>
</feature>
<keyword evidence="2" id="KW-0472">Membrane</keyword>
<keyword evidence="4" id="KW-1185">Reference proteome</keyword>
<feature type="region of interest" description="Disordered" evidence="1">
    <location>
        <begin position="1"/>
        <end position="80"/>
    </location>
</feature>
<reference evidence="3" key="1">
    <citation type="submission" date="2025-08" db="UniProtKB">
        <authorList>
            <consortium name="Ensembl"/>
        </authorList>
    </citation>
    <scope>IDENTIFICATION</scope>
</reference>
<feature type="region of interest" description="Disordered" evidence="1">
    <location>
        <begin position="465"/>
        <end position="485"/>
    </location>
</feature>
<feature type="region of interest" description="Disordered" evidence="1">
    <location>
        <begin position="354"/>
        <end position="382"/>
    </location>
</feature>